<organism evidence="1 2">
    <name type="scientific">Deinococcus xianganensis</name>
    <dbReference type="NCBI Taxonomy" id="1507289"/>
    <lineage>
        <taxon>Bacteria</taxon>
        <taxon>Thermotogati</taxon>
        <taxon>Deinococcota</taxon>
        <taxon>Deinococci</taxon>
        <taxon>Deinococcales</taxon>
        <taxon>Deinococcaceae</taxon>
        <taxon>Deinococcus</taxon>
    </lineage>
</organism>
<accession>A0A6I4YHQ1</accession>
<dbReference type="AlphaFoldDB" id="A0A6I4YHQ1"/>
<dbReference type="EMBL" id="WVHK01000041">
    <property type="protein sequence ID" value="MXV20318.1"/>
    <property type="molecule type" value="Genomic_DNA"/>
</dbReference>
<proteinExistence type="predicted"/>
<gene>
    <name evidence="1" type="ORF">GLX28_11795</name>
</gene>
<protein>
    <submittedName>
        <fullName evidence="1">Uncharacterized protein</fullName>
    </submittedName>
</protein>
<name>A0A6I4YHQ1_9DEIO</name>
<reference evidence="1 2" key="1">
    <citation type="submission" date="2019-11" db="EMBL/GenBank/DDBJ databases">
        <title>Genome sequence of Deinococcus xianganensis Y35, AI-2 producing algicidal bacterium, isolated from lake water.</title>
        <authorList>
            <person name="Li Y."/>
        </authorList>
    </citation>
    <scope>NUCLEOTIDE SEQUENCE [LARGE SCALE GENOMIC DNA]</scope>
    <source>
        <strain evidence="1 2">Y35</strain>
    </source>
</reference>
<dbReference type="Proteomes" id="UP000430519">
    <property type="component" value="Unassembled WGS sequence"/>
</dbReference>
<dbReference type="RefSeq" id="WP_160979725.1">
    <property type="nucleotide sequence ID" value="NZ_WVHK01000041.1"/>
</dbReference>
<sequence length="144" mass="15975">MEDISTPEEPTFIAWVCDGTVHRGDVATWRAQVNVTNGRRGSAGPEVQYELDTLVPVNIAIRKIVKHTEWDSMDRGHSGAFVLSEKPFAPQQMPRQYGGISHTTEKHASAEFKHSQLSSQTYLFDSRTTADIYFAALPLQGGTP</sequence>
<comment type="caution">
    <text evidence="1">The sequence shown here is derived from an EMBL/GenBank/DDBJ whole genome shotgun (WGS) entry which is preliminary data.</text>
</comment>
<evidence type="ECO:0000313" key="2">
    <source>
        <dbReference type="Proteomes" id="UP000430519"/>
    </source>
</evidence>
<evidence type="ECO:0000313" key="1">
    <source>
        <dbReference type="EMBL" id="MXV20318.1"/>
    </source>
</evidence>
<keyword evidence="2" id="KW-1185">Reference proteome</keyword>